<evidence type="ECO:0000259" key="4">
    <source>
        <dbReference type="Pfam" id="PF01753"/>
    </source>
</evidence>
<evidence type="ECO:0000256" key="2">
    <source>
        <dbReference type="ARBA" id="ARBA00022771"/>
    </source>
</evidence>
<keyword evidence="7" id="KW-1185">Reference proteome</keyword>
<proteinExistence type="predicted"/>
<dbReference type="AlphaFoldDB" id="E2BP80"/>
<name>E2BP80_HARSA</name>
<feature type="domain" description="MYND-type" evidence="4">
    <location>
        <begin position="28"/>
        <end position="68"/>
    </location>
</feature>
<dbReference type="Gene3D" id="6.10.140.2220">
    <property type="match status" value="1"/>
</dbReference>
<dbReference type="Pfam" id="PF01753">
    <property type="entry name" value="zf-MYND"/>
    <property type="match status" value="1"/>
</dbReference>
<evidence type="ECO:0000313" key="6">
    <source>
        <dbReference type="EMBL" id="EFN82500.1"/>
    </source>
</evidence>
<keyword evidence="2" id="KW-0863">Zinc-finger</keyword>
<dbReference type="PANTHER" id="PTHR28069">
    <property type="entry name" value="GH20023P"/>
    <property type="match status" value="1"/>
</dbReference>
<gene>
    <name evidence="6" type="ORF">EAI_00205</name>
</gene>
<dbReference type="Proteomes" id="UP000008237">
    <property type="component" value="Unassembled WGS sequence"/>
</dbReference>
<sequence length="431" mass="50208">MDIMKTIFPYSGPCTSVYYNKIFHPNLCHVCKPTREMVNLITCNQCFLISYCSEDHKNLHLPQHRQLCTVIEKFLKNNPQRLDHRFRSDEWYGAKLQLFLIIAPDLGRKLQKYEIQMFTFARSCLICHQQTGVYSCKKCVSVDYCLEHKEEFERKHKRTSCNILILWLNLELSNVQYESKTSLSLKFMKFPDNDRPFNDTAKFIEHYVQDKKGIWYALDYIYTDYVSGPLSVYHGMYRAGLLDVLLTESICIIHVVAAGPIQRNGLSAWEILLHLFSNIQVLIIVLVGIDLQFEFGMQEICPRCVCNKKKLIYECCGMTYSDYMDNPIYRRANLIVGFQAELEFGSWNKCIQTMQSQECPVFLTHITLDAALGGVVKIRDVLGDDVRPFLIVKNKFRSLRPHRAVEEIYHLNSFLIVYKTLKNTDNATESS</sequence>
<dbReference type="InterPro" id="IPR046824">
    <property type="entry name" value="Mss51-like_C"/>
</dbReference>
<accession>E2BP80</accession>
<protein>
    <submittedName>
        <fullName evidence="6">Uncharacterized protein</fullName>
    </submittedName>
</protein>
<evidence type="ECO:0000313" key="7">
    <source>
        <dbReference type="Proteomes" id="UP000008237"/>
    </source>
</evidence>
<dbReference type="STRING" id="610380.E2BP80"/>
<keyword evidence="1" id="KW-0479">Metal-binding</keyword>
<organism evidence="7">
    <name type="scientific">Harpegnathos saltator</name>
    <name type="common">Jerdon's jumping ant</name>
    <dbReference type="NCBI Taxonomy" id="610380"/>
    <lineage>
        <taxon>Eukaryota</taxon>
        <taxon>Metazoa</taxon>
        <taxon>Ecdysozoa</taxon>
        <taxon>Arthropoda</taxon>
        <taxon>Hexapoda</taxon>
        <taxon>Insecta</taxon>
        <taxon>Pterygota</taxon>
        <taxon>Neoptera</taxon>
        <taxon>Endopterygota</taxon>
        <taxon>Hymenoptera</taxon>
        <taxon>Apocrita</taxon>
        <taxon>Aculeata</taxon>
        <taxon>Formicoidea</taxon>
        <taxon>Formicidae</taxon>
        <taxon>Ponerinae</taxon>
        <taxon>Ponerini</taxon>
        <taxon>Harpegnathos</taxon>
    </lineage>
</organism>
<dbReference type="InterPro" id="IPR002893">
    <property type="entry name" value="Znf_MYND"/>
</dbReference>
<feature type="domain" description="Mitochondrial splicing suppressor 51-like C-terminal" evidence="5">
    <location>
        <begin position="229"/>
        <end position="403"/>
    </location>
</feature>
<dbReference type="Pfam" id="PF20179">
    <property type="entry name" value="MSS51_C"/>
    <property type="match status" value="1"/>
</dbReference>
<keyword evidence="3" id="KW-0862">Zinc</keyword>
<dbReference type="InParanoid" id="E2BP80"/>
<evidence type="ECO:0000259" key="5">
    <source>
        <dbReference type="Pfam" id="PF20179"/>
    </source>
</evidence>
<dbReference type="SUPFAM" id="SSF144232">
    <property type="entry name" value="HIT/MYND zinc finger-like"/>
    <property type="match status" value="1"/>
</dbReference>
<dbReference type="PANTHER" id="PTHR28069:SF2">
    <property type="entry name" value="GH20023P"/>
    <property type="match status" value="1"/>
</dbReference>
<dbReference type="OrthoDB" id="5282002at2759"/>
<evidence type="ECO:0000256" key="1">
    <source>
        <dbReference type="ARBA" id="ARBA00022723"/>
    </source>
</evidence>
<dbReference type="EMBL" id="GL449553">
    <property type="protein sequence ID" value="EFN82500.1"/>
    <property type="molecule type" value="Genomic_DNA"/>
</dbReference>
<reference evidence="6 7" key="1">
    <citation type="journal article" date="2010" name="Science">
        <title>Genomic comparison of the ants Camponotus floridanus and Harpegnathos saltator.</title>
        <authorList>
            <person name="Bonasio R."/>
            <person name="Zhang G."/>
            <person name="Ye C."/>
            <person name="Mutti N.S."/>
            <person name="Fang X."/>
            <person name="Qin N."/>
            <person name="Donahue G."/>
            <person name="Yang P."/>
            <person name="Li Q."/>
            <person name="Li C."/>
            <person name="Zhang P."/>
            <person name="Huang Z."/>
            <person name="Berger S.L."/>
            <person name="Reinberg D."/>
            <person name="Wang J."/>
            <person name="Liebig J."/>
        </authorList>
    </citation>
    <scope>NUCLEOTIDE SEQUENCE [LARGE SCALE GENOMIC DNA]</scope>
    <source>
        <strain evidence="6 7">R22 G/1</strain>
    </source>
</reference>
<dbReference type="GO" id="GO:0008270">
    <property type="term" value="F:zinc ion binding"/>
    <property type="evidence" value="ECO:0007669"/>
    <property type="project" value="UniProtKB-KW"/>
</dbReference>
<evidence type="ECO:0000256" key="3">
    <source>
        <dbReference type="ARBA" id="ARBA00022833"/>
    </source>
</evidence>